<dbReference type="Pfam" id="PF10442">
    <property type="entry name" value="FIST_C"/>
    <property type="match status" value="1"/>
</dbReference>
<dbReference type="InterPro" id="IPR013702">
    <property type="entry name" value="FIST_domain_N"/>
</dbReference>
<keyword evidence="4" id="KW-1185">Reference proteome</keyword>
<reference evidence="3 4" key="1">
    <citation type="submission" date="2019-03" db="EMBL/GenBank/DDBJ databases">
        <title>Genomic Encyclopedia of Archaeal and Bacterial Type Strains, Phase II (KMG-II): from individual species to whole genera.</title>
        <authorList>
            <person name="Goeker M."/>
        </authorList>
    </citation>
    <scope>NUCLEOTIDE SEQUENCE [LARGE SCALE GENOMIC DNA]</scope>
    <source>
        <strain evidence="3 4">DSM 28323</strain>
    </source>
</reference>
<dbReference type="EMBL" id="SNWP01000013">
    <property type="protein sequence ID" value="TDO25334.1"/>
    <property type="molecule type" value="Genomic_DNA"/>
</dbReference>
<accession>A0A4R6IS87</accession>
<evidence type="ECO:0008006" key="5">
    <source>
        <dbReference type="Google" id="ProtNLM"/>
    </source>
</evidence>
<feature type="domain" description="FIST" evidence="1">
    <location>
        <begin position="37"/>
        <end position="230"/>
    </location>
</feature>
<sequence length="389" mass="42282">MLLEDNLFPLVMKTSIYRYQHTAWAEHPISQHPADGSVNLVLCFSAKTTLQEAGIYDMLKNKFPAAHIAMCSTAGEIFQDEVLNGELIVVALYFEKTAIQSFAVNIMDYSNSYAAGMALAKQLPKEQLKHVLILSDGSKVNGSELVKGLATQFEKDVLITGGLAGDGADFQSTLVGLNEQPKEGCVLAIGLYGNYIHVAHGSQGGWDIFGLEKRVTSSSGNVLVELEDQNALELYKKYLGVESVNLPGSALLFPLSVIIPGADKPVVRTILSINEEDQSMTFAGDIPVGSRVRFMKANFDRLTHAAAEAAGFIAAKSIVPDFSLLISCIGRKLVLGDKTEEEVKAVNKIFGEHTIQAGFYSYGEITPFNEGGKCQLHNQTMTITSFYEL</sequence>
<dbReference type="PANTHER" id="PTHR40252:SF2">
    <property type="entry name" value="BLR0328 PROTEIN"/>
    <property type="match status" value="1"/>
</dbReference>
<organism evidence="3 4">
    <name type="scientific">Sediminibacterium goheungense</name>
    <dbReference type="NCBI Taxonomy" id="1086393"/>
    <lineage>
        <taxon>Bacteria</taxon>
        <taxon>Pseudomonadati</taxon>
        <taxon>Bacteroidota</taxon>
        <taxon>Chitinophagia</taxon>
        <taxon>Chitinophagales</taxon>
        <taxon>Chitinophagaceae</taxon>
        <taxon>Sediminibacterium</taxon>
    </lineage>
</organism>
<dbReference type="SMART" id="SM00897">
    <property type="entry name" value="FIST"/>
    <property type="match status" value="1"/>
</dbReference>
<dbReference type="PANTHER" id="PTHR40252">
    <property type="entry name" value="BLR0328 PROTEIN"/>
    <property type="match status" value="1"/>
</dbReference>
<comment type="caution">
    <text evidence="3">The sequence shown here is derived from an EMBL/GenBank/DDBJ whole genome shotgun (WGS) entry which is preliminary data.</text>
</comment>
<protein>
    <recommendedName>
        <fullName evidence="5">FIST-like protein</fullName>
    </recommendedName>
</protein>
<name>A0A4R6IS87_9BACT</name>
<evidence type="ECO:0000259" key="2">
    <source>
        <dbReference type="SMART" id="SM01204"/>
    </source>
</evidence>
<proteinExistence type="predicted"/>
<feature type="domain" description="FIST C-domain" evidence="2">
    <location>
        <begin position="231"/>
        <end position="368"/>
    </location>
</feature>
<evidence type="ECO:0000313" key="3">
    <source>
        <dbReference type="EMBL" id="TDO25334.1"/>
    </source>
</evidence>
<gene>
    <name evidence="3" type="ORF">BC659_2874</name>
</gene>
<dbReference type="SMART" id="SM01204">
    <property type="entry name" value="FIST_C"/>
    <property type="match status" value="1"/>
</dbReference>
<dbReference type="AlphaFoldDB" id="A0A4R6IS87"/>
<dbReference type="InterPro" id="IPR019494">
    <property type="entry name" value="FIST_C"/>
</dbReference>
<evidence type="ECO:0000259" key="1">
    <source>
        <dbReference type="SMART" id="SM00897"/>
    </source>
</evidence>
<evidence type="ECO:0000313" key="4">
    <source>
        <dbReference type="Proteomes" id="UP000295741"/>
    </source>
</evidence>
<dbReference type="Pfam" id="PF08495">
    <property type="entry name" value="FIST"/>
    <property type="match status" value="1"/>
</dbReference>
<dbReference type="Proteomes" id="UP000295741">
    <property type="component" value="Unassembled WGS sequence"/>
</dbReference>